<organism evidence="1 2">
    <name type="scientific">Persea americana</name>
    <name type="common">Avocado</name>
    <dbReference type="NCBI Taxonomy" id="3435"/>
    <lineage>
        <taxon>Eukaryota</taxon>
        <taxon>Viridiplantae</taxon>
        <taxon>Streptophyta</taxon>
        <taxon>Embryophyta</taxon>
        <taxon>Tracheophyta</taxon>
        <taxon>Spermatophyta</taxon>
        <taxon>Magnoliopsida</taxon>
        <taxon>Magnoliidae</taxon>
        <taxon>Laurales</taxon>
        <taxon>Lauraceae</taxon>
        <taxon>Persea</taxon>
    </lineage>
</organism>
<evidence type="ECO:0000313" key="2">
    <source>
        <dbReference type="Proteomes" id="UP001234297"/>
    </source>
</evidence>
<dbReference type="EMBL" id="CM056820">
    <property type="protein sequence ID" value="KAJ8615445.1"/>
    <property type="molecule type" value="Genomic_DNA"/>
</dbReference>
<comment type="caution">
    <text evidence="1">The sequence shown here is derived from an EMBL/GenBank/DDBJ whole genome shotgun (WGS) entry which is preliminary data.</text>
</comment>
<evidence type="ECO:0000313" key="1">
    <source>
        <dbReference type="EMBL" id="KAJ8615445.1"/>
    </source>
</evidence>
<reference evidence="1 2" key="1">
    <citation type="journal article" date="2022" name="Hortic Res">
        <title>A haplotype resolved chromosomal level avocado genome allows analysis of novel avocado genes.</title>
        <authorList>
            <person name="Nath O."/>
            <person name="Fletcher S.J."/>
            <person name="Hayward A."/>
            <person name="Shaw L.M."/>
            <person name="Masouleh A.K."/>
            <person name="Furtado A."/>
            <person name="Henry R.J."/>
            <person name="Mitter N."/>
        </authorList>
    </citation>
    <scope>NUCLEOTIDE SEQUENCE [LARGE SCALE GENOMIC DNA]</scope>
    <source>
        <strain evidence="2">cv. Hass</strain>
    </source>
</reference>
<protein>
    <submittedName>
        <fullName evidence="1">Uncharacterized protein</fullName>
    </submittedName>
</protein>
<gene>
    <name evidence="1" type="ORF">MRB53_034817</name>
</gene>
<name>A0ACC2K2Z1_PERAE</name>
<keyword evidence="2" id="KW-1185">Reference proteome</keyword>
<sequence>MVSNSPRIRREEEQVKKRHGERDERTILCSGHLKDETIFSSSLLLRLLAIGLTATGDDHHSPLCCDRRKLLRLDALSLLSLVNDKCQTPEAKRYSQQIPLTRINPNRLLSTSEWMVPITMALLLNEGWVEESVTWVSKGGEEGEEQKDTNLHIGGNLKIDITKELARIT</sequence>
<proteinExistence type="predicted"/>
<accession>A0ACC2K2Z1</accession>
<dbReference type="Proteomes" id="UP001234297">
    <property type="component" value="Chromosome 12"/>
</dbReference>